<protein>
    <submittedName>
        <fullName evidence="2">Uncharacterized protein</fullName>
    </submittedName>
</protein>
<dbReference type="AlphaFoldDB" id="A0A371CTJ0"/>
<feature type="region of interest" description="Disordered" evidence="1">
    <location>
        <begin position="42"/>
        <end position="62"/>
    </location>
</feature>
<gene>
    <name evidence="2" type="ORF">OH76DRAFT_1190076</name>
</gene>
<evidence type="ECO:0000313" key="3">
    <source>
        <dbReference type="Proteomes" id="UP000256964"/>
    </source>
</evidence>
<organism evidence="2 3">
    <name type="scientific">Lentinus brumalis</name>
    <dbReference type="NCBI Taxonomy" id="2498619"/>
    <lineage>
        <taxon>Eukaryota</taxon>
        <taxon>Fungi</taxon>
        <taxon>Dikarya</taxon>
        <taxon>Basidiomycota</taxon>
        <taxon>Agaricomycotina</taxon>
        <taxon>Agaricomycetes</taxon>
        <taxon>Polyporales</taxon>
        <taxon>Polyporaceae</taxon>
        <taxon>Lentinus</taxon>
    </lineage>
</organism>
<keyword evidence="3" id="KW-1185">Reference proteome</keyword>
<accession>A0A371CTJ0</accession>
<reference evidence="2 3" key="1">
    <citation type="journal article" date="2018" name="Biotechnol. Biofuels">
        <title>Integrative visual omics of the white-rot fungus Polyporus brumalis exposes the biotechnological potential of its oxidative enzymes for delignifying raw plant biomass.</title>
        <authorList>
            <person name="Miyauchi S."/>
            <person name="Rancon A."/>
            <person name="Drula E."/>
            <person name="Hage H."/>
            <person name="Chaduli D."/>
            <person name="Favel A."/>
            <person name="Grisel S."/>
            <person name="Henrissat B."/>
            <person name="Herpoel-Gimbert I."/>
            <person name="Ruiz-Duenas F.J."/>
            <person name="Chevret D."/>
            <person name="Hainaut M."/>
            <person name="Lin J."/>
            <person name="Wang M."/>
            <person name="Pangilinan J."/>
            <person name="Lipzen A."/>
            <person name="Lesage-Meessen L."/>
            <person name="Navarro D."/>
            <person name="Riley R."/>
            <person name="Grigoriev I.V."/>
            <person name="Zhou S."/>
            <person name="Raouche S."/>
            <person name="Rosso M.N."/>
        </authorList>
    </citation>
    <scope>NUCLEOTIDE SEQUENCE [LARGE SCALE GENOMIC DNA]</scope>
    <source>
        <strain evidence="2 3">BRFM 1820</strain>
    </source>
</reference>
<dbReference type="EMBL" id="KZ857462">
    <property type="protein sequence ID" value="RDX43576.1"/>
    <property type="molecule type" value="Genomic_DNA"/>
</dbReference>
<sequence length="255" mass="28410">MVSGPNSPSHPAFSIIVASEGSYLRPPHSLRGRFSRTRLFPDASSRSDWTGPESLGVGTESSLSTSAIRDRRHRRATLYDYVSSRAHRTRASRLPLAQTARFVDGSNAQREKERECAVCAIGSGKVRRSAVTLAFRCPFPILAAVLVRFPRIRPLAARMCDPTRRRCVGVASAGLERSTSRSHVLFVDNARLPTYRSVSWSVWTCGTCGTFGTQKHCNEPLEQTRKERKQRKTYGRLSEWRVCCGGVCTPVVPER</sequence>
<evidence type="ECO:0000313" key="2">
    <source>
        <dbReference type="EMBL" id="RDX43576.1"/>
    </source>
</evidence>
<evidence type="ECO:0000256" key="1">
    <source>
        <dbReference type="SAM" id="MobiDB-lite"/>
    </source>
</evidence>
<proteinExistence type="predicted"/>
<dbReference type="Proteomes" id="UP000256964">
    <property type="component" value="Unassembled WGS sequence"/>
</dbReference>
<name>A0A371CTJ0_9APHY</name>